<keyword evidence="2" id="KW-1185">Reference proteome</keyword>
<sequence>MVLLAGPSGSGKSRVARLAECPSLNLDDFYFDADHPDLPHTLGIVDWDDPRTWDADAAVAAVDQLLRTGAAEVPRYDIGRSIRVGSHRVDLGDARCFVAEGVFAMQLADRCRAAGLHVLPLYLDRPRLLVMVLRFVRDLREHRKPLAILIRRGVALFHADKALRERATAAGFAMVSLRQSLELIRNDR</sequence>
<name>A0A516Q5B7_9ACTN</name>
<protein>
    <submittedName>
        <fullName evidence="1">Uridine kinase</fullName>
    </submittedName>
</protein>
<keyword evidence="1" id="KW-0808">Transferase</keyword>
<proteinExistence type="predicted"/>
<accession>A0A516Q5B7</accession>
<evidence type="ECO:0000313" key="2">
    <source>
        <dbReference type="Proteomes" id="UP000319263"/>
    </source>
</evidence>
<dbReference type="GO" id="GO:0016301">
    <property type="term" value="F:kinase activity"/>
    <property type="evidence" value="ECO:0007669"/>
    <property type="project" value="UniProtKB-KW"/>
</dbReference>
<dbReference type="OrthoDB" id="3691767at2"/>
<evidence type="ECO:0000313" key="1">
    <source>
        <dbReference type="EMBL" id="QDP98636.1"/>
    </source>
</evidence>
<dbReference type="InterPro" id="IPR027417">
    <property type="entry name" value="P-loop_NTPase"/>
</dbReference>
<dbReference type="Proteomes" id="UP000319263">
    <property type="component" value="Chromosome"/>
</dbReference>
<organism evidence="1 2">
    <name type="scientific">Microlunatus elymi</name>
    <dbReference type="NCBI Taxonomy" id="2596828"/>
    <lineage>
        <taxon>Bacteria</taxon>
        <taxon>Bacillati</taxon>
        <taxon>Actinomycetota</taxon>
        <taxon>Actinomycetes</taxon>
        <taxon>Propionibacteriales</taxon>
        <taxon>Propionibacteriaceae</taxon>
        <taxon>Microlunatus</taxon>
    </lineage>
</organism>
<dbReference type="SUPFAM" id="SSF52540">
    <property type="entry name" value="P-loop containing nucleoside triphosphate hydrolases"/>
    <property type="match status" value="1"/>
</dbReference>
<dbReference type="EMBL" id="CP041692">
    <property type="protein sequence ID" value="QDP98636.1"/>
    <property type="molecule type" value="Genomic_DNA"/>
</dbReference>
<dbReference type="KEGG" id="mik:FOE78_06840"/>
<dbReference type="AlphaFoldDB" id="A0A516Q5B7"/>
<dbReference type="Gene3D" id="3.40.50.300">
    <property type="entry name" value="P-loop containing nucleotide triphosphate hydrolases"/>
    <property type="match status" value="1"/>
</dbReference>
<gene>
    <name evidence="1" type="ORF">FOE78_06840</name>
</gene>
<reference evidence="1 2" key="1">
    <citation type="submission" date="2019-07" db="EMBL/GenBank/DDBJ databases">
        <title>Microlunatus dokdonensis sp. nov. isolated from the rhizospheric soil of the wild plant Elymus tsukushiensis.</title>
        <authorList>
            <person name="Ghim S.-Y."/>
            <person name="Hwang Y.-J."/>
            <person name="Son J.-S."/>
            <person name="Shin J.-H."/>
        </authorList>
    </citation>
    <scope>NUCLEOTIDE SEQUENCE [LARGE SCALE GENOMIC DNA]</scope>
    <source>
        <strain evidence="1 2">KUDC0627</strain>
    </source>
</reference>
<keyword evidence="1" id="KW-0418">Kinase</keyword>